<feature type="transmembrane region" description="Helical" evidence="1">
    <location>
        <begin position="122"/>
        <end position="149"/>
    </location>
</feature>
<keyword evidence="1" id="KW-0472">Membrane</keyword>
<feature type="transmembrane region" description="Helical" evidence="1">
    <location>
        <begin position="45"/>
        <end position="64"/>
    </location>
</feature>
<evidence type="ECO:0000313" key="2">
    <source>
        <dbReference type="Proteomes" id="UP000887569"/>
    </source>
</evidence>
<reference evidence="3" key="1">
    <citation type="submission" date="2022-11" db="UniProtKB">
        <authorList>
            <consortium name="WormBaseParasite"/>
        </authorList>
    </citation>
    <scope>IDENTIFICATION</scope>
</reference>
<feature type="transmembrane region" description="Helical" evidence="1">
    <location>
        <begin position="70"/>
        <end position="89"/>
    </location>
</feature>
<evidence type="ECO:0000313" key="3">
    <source>
        <dbReference type="WBParaSite" id="PgR001X_g292_t01"/>
    </source>
</evidence>
<dbReference type="Proteomes" id="UP000887569">
    <property type="component" value="Unplaced"/>
</dbReference>
<keyword evidence="2" id="KW-1185">Reference proteome</keyword>
<keyword evidence="1" id="KW-1133">Transmembrane helix</keyword>
<organism evidence="2 3">
    <name type="scientific">Parascaris univalens</name>
    <name type="common">Nematode worm</name>
    <dbReference type="NCBI Taxonomy" id="6257"/>
    <lineage>
        <taxon>Eukaryota</taxon>
        <taxon>Metazoa</taxon>
        <taxon>Ecdysozoa</taxon>
        <taxon>Nematoda</taxon>
        <taxon>Chromadorea</taxon>
        <taxon>Rhabditida</taxon>
        <taxon>Spirurina</taxon>
        <taxon>Ascaridomorpha</taxon>
        <taxon>Ascaridoidea</taxon>
        <taxon>Ascarididae</taxon>
        <taxon>Parascaris</taxon>
    </lineage>
</organism>
<protein>
    <submittedName>
        <fullName evidence="3">Receptor expression-enhancing protein</fullName>
    </submittedName>
</protein>
<accession>A0A915A5Z5</accession>
<evidence type="ECO:0000256" key="1">
    <source>
        <dbReference type="SAM" id="Phobius"/>
    </source>
</evidence>
<dbReference type="AlphaFoldDB" id="A0A915A5Z5"/>
<sequence length="212" mass="24978">MSESLEDSSTELNLKNLISALEEWIFVGDNYLRDRLRMLQAKTPFNRRIFILLFCIVFHVSLIKNPAASAIAHFASIIYPIYWSAYNLVSPSLFPNPNDLKKLSSFSFISMRKSNSIDNREIGAILVFWIIFAIYTQLLTLFPLNFLYFIEPALNFYLWCPIIGGAKRLHQRFFDPICQLLFHNHFDPIAWRKVSLFFFCYCCFVFFFSFLK</sequence>
<feature type="transmembrane region" description="Helical" evidence="1">
    <location>
        <begin position="190"/>
        <end position="211"/>
    </location>
</feature>
<name>A0A915A5Z5_PARUN</name>
<proteinExistence type="predicted"/>
<keyword evidence="1" id="KW-0812">Transmembrane</keyword>
<dbReference type="WBParaSite" id="PgR001X_g292_t01">
    <property type="protein sequence ID" value="PgR001X_g292_t01"/>
    <property type="gene ID" value="PgR001X_g292"/>
</dbReference>